<dbReference type="OrthoDB" id="9803238at2"/>
<protein>
    <submittedName>
        <fullName evidence="3">UDP-N-acetylglucosamine 2-epimerase (Non-hydrolyzing)</fullName>
    </submittedName>
</protein>
<dbReference type="Gene3D" id="3.40.50.2000">
    <property type="entry name" value="Glycogen Phosphorylase B"/>
    <property type="match status" value="2"/>
</dbReference>
<dbReference type="NCBIfam" id="TIGR00236">
    <property type="entry name" value="wecB"/>
    <property type="match status" value="1"/>
</dbReference>
<dbReference type="GO" id="GO:0016853">
    <property type="term" value="F:isomerase activity"/>
    <property type="evidence" value="ECO:0007669"/>
    <property type="project" value="UniProtKB-KW"/>
</dbReference>
<dbReference type="Pfam" id="PF02350">
    <property type="entry name" value="Epimerase_2"/>
    <property type="match status" value="1"/>
</dbReference>
<dbReference type="Proteomes" id="UP000266206">
    <property type="component" value="Unassembled WGS sequence"/>
</dbReference>
<accession>A0A3A1YWD1</accession>
<keyword evidence="1" id="KW-0413">Isomerase</keyword>
<evidence type="ECO:0000259" key="2">
    <source>
        <dbReference type="Pfam" id="PF02350"/>
    </source>
</evidence>
<evidence type="ECO:0000313" key="4">
    <source>
        <dbReference type="Proteomes" id="UP000266206"/>
    </source>
</evidence>
<comment type="caution">
    <text evidence="3">The sequence shown here is derived from an EMBL/GenBank/DDBJ whole genome shotgun (WGS) entry which is preliminary data.</text>
</comment>
<dbReference type="PANTHER" id="PTHR43174">
    <property type="entry name" value="UDP-N-ACETYLGLUCOSAMINE 2-EPIMERASE"/>
    <property type="match status" value="1"/>
</dbReference>
<dbReference type="CDD" id="cd03786">
    <property type="entry name" value="GTB_UDP-GlcNAc_2-Epimerase"/>
    <property type="match status" value="1"/>
</dbReference>
<dbReference type="EMBL" id="NQYH01000003">
    <property type="protein sequence ID" value="RIY41599.1"/>
    <property type="molecule type" value="Genomic_DNA"/>
</dbReference>
<comment type="similarity">
    <text evidence="1">Belongs to the UDP-N-acetylglucosamine 2-epimerase family.</text>
</comment>
<evidence type="ECO:0000256" key="1">
    <source>
        <dbReference type="RuleBase" id="RU003513"/>
    </source>
</evidence>
<evidence type="ECO:0000313" key="3">
    <source>
        <dbReference type="EMBL" id="RIY41599.1"/>
    </source>
</evidence>
<dbReference type="InterPro" id="IPR029767">
    <property type="entry name" value="WecB-like"/>
</dbReference>
<feature type="domain" description="UDP-N-acetylglucosamine 2-epimerase" evidence="2">
    <location>
        <begin position="29"/>
        <end position="350"/>
    </location>
</feature>
<reference evidence="3 4" key="1">
    <citation type="submission" date="2017-08" db="EMBL/GenBank/DDBJ databases">
        <title>Pusillimonas indicus sp. nov., a member of the family Alcaligenaceae isolated from surface seawater.</title>
        <authorList>
            <person name="Li J."/>
        </authorList>
    </citation>
    <scope>NUCLEOTIDE SEQUENCE [LARGE SCALE GENOMIC DNA]</scope>
    <source>
        <strain evidence="3 4">L52-1-41</strain>
    </source>
</reference>
<gene>
    <name evidence="3" type="ORF">CJP73_06405</name>
</gene>
<name>A0A3A1YWD1_9BURK</name>
<dbReference type="SUPFAM" id="SSF53756">
    <property type="entry name" value="UDP-Glycosyltransferase/glycogen phosphorylase"/>
    <property type="match status" value="1"/>
</dbReference>
<organism evidence="3 4">
    <name type="scientific">Neopusillimonas maritima</name>
    <dbReference type="NCBI Taxonomy" id="2026239"/>
    <lineage>
        <taxon>Bacteria</taxon>
        <taxon>Pseudomonadati</taxon>
        <taxon>Pseudomonadota</taxon>
        <taxon>Betaproteobacteria</taxon>
        <taxon>Burkholderiales</taxon>
        <taxon>Alcaligenaceae</taxon>
        <taxon>Neopusillimonas</taxon>
    </lineage>
</organism>
<dbReference type="InterPro" id="IPR003331">
    <property type="entry name" value="UDP_GlcNAc_Epimerase_2_dom"/>
</dbReference>
<dbReference type="AlphaFoldDB" id="A0A3A1YWD1"/>
<dbReference type="PANTHER" id="PTHR43174:SF1">
    <property type="entry name" value="UDP-N-ACETYLGLUCOSAMINE 2-EPIMERASE"/>
    <property type="match status" value="1"/>
</dbReference>
<sequence>MLIMRVLGARPQFMQEVVFRRAVDARGHRELMVHTGQHYDDKMSRIFFEELGIPQADINLEIGSNSHGIQTGLMLSKLDGLISEHRPDVVVVDGDTNSTLAGALCAAKLNVPVVHVEAGLRSYDRRMPEEINRVVADHLSTLLCAPTRTAIGNLEKEGISENVHLTGDLMFDCFRYFVRNADESIMSALSLVKSEYALATVHRAENTNDISRFEQILKGLSLLPLPVILPAHPRIFSNLNLVIDRLSAKNIRVIEPVSYLEMLALELNAKCILTDSGGVQREAYFACVPSVVLRDTTEWIEQVDLGWSVLSGASSQAILEAYSACMSSSRQYVENVYGDGDAASKVVSLMEAMAL</sequence>
<proteinExistence type="inferred from homology"/>